<dbReference type="AlphaFoldDB" id="A0AAD4CWG3"/>
<comment type="caution">
    <text evidence="1">The sequence shown here is derived from an EMBL/GenBank/DDBJ whole genome shotgun (WGS) entry which is preliminary data.</text>
</comment>
<reference evidence="1" key="2">
    <citation type="submission" date="2020-02" db="EMBL/GenBank/DDBJ databases">
        <authorList>
            <person name="Gilchrist C.L.M."/>
            <person name="Chooi Y.-H."/>
        </authorList>
    </citation>
    <scope>NUCLEOTIDE SEQUENCE</scope>
    <source>
        <strain evidence="1">MST-FP2251</strain>
    </source>
</reference>
<organism evidence="1 2">
    <name type="scientific">Aspergillus nanangensis</name>
    <dbReference type="NCBI Taxonomy" id="2582783"/>
    <lineage>
        <taxon>Eukaryota</taxon>
        <taxon>Fungi</taxon>
        <taxon>Dikarya</taxon>
        <taxon>Ascomycota</taxon>
        <taxon>Pezizomycotina</taxon>
        <taxon>Eurotiomycetes</taxon>
        <taxon>Eurotiomycetidae</taxon>
        <taxon>Eurotiales</taxon>
        <taxon>Aspergillaceae</taxon>
        <taxon>Aspergillus</taxon>
        <taxon>Aspergillus subgen. Circumdati</taxon>
    </lineage>
</organism>
<gene>
    <name evidence="1" type="ORF">FE257_008957</name>
</gene>
<keyword evidence="2" id="KW-1185">Reference proteome</keyword>
<protein>
    <submittedName>
        <fullName evidence="1">Uncharacterized protein</fullName>
    </submittedName>
</protein>
<dbReference type="EMBL" id="VCAU01000005">
    <property type="protein sequence ID" value="KAF9893986.1"/>
    <property type="molecule type" value="Genomic_DNA"/>
</dbReference>
<evidence type="ECO:0000313" key="1">
    <source>
        <dbReference type="EMBL" id="KAF9893986.1"/>
    </source>
</evidence>
<accession>A0AAD4CWG3</accession>
<sequence>MALVAAMTFPWKVQTLRPIVHLELSLAANHRRFPGVWTPVNAADWSAPGRESKSFGHSNADEWMITFSCRLNMYKCAFLGTCAEPNKEDRYVRELTLFQGVIVLSLQCAFADPHPR</sequence>
<name>A0AAD4CWG3_ASPNN</name>
<reference evidence="1" key="1">
    <citation type="journal article" date="2019" name="Beilstein J. Org. Chem.">
        <title>Nanangenines: drimane sesquiterpenoids as the dominant metabolite cohort of a novel Australian fungus, Aspergillus nanangensis.</title>
        <authorList>
            <person name="Lacey H.J."/>
            <person name="Gilchrist C.L.M."/>
            <person name="Crombie A."/>
            <person name="Kalaitzis J.A."/>
            <person name="Vuong D."/>
            <person name="Rutledge P.J."/>
            <person name="Turner P."/>
            <person name="Pitt J.I."/>
            <person name="Lacey E."/>
            <person name="Chooi Y.H."/>
            <person name="Piggott A.M."/>
        </authorList>
    </citation>
    <scope>NUCLEOTIDE SEQUENCE</scope>
    <source>
        <strain evidence="1">MST-FP2251</strain>
    </source>
</reference>
<proteinExistence type="predicted"/>
<evidence type="ECO:0000313" key="2">
    <source>
        <dbReference type="Proteomes" id="UP001194746"/>
    </source>
</evidence>
<dbReference type="Proteomes" id="UP001194746">
    <property type="component" value="Unassembled WGS sequence"/>
</dbReference>